<accession>Q0YUW6</accession>
<proteinExistence type="predicted"/>
<reference evidence="1 2" key="1">
    <citation type="submission" date="2006-07" db="EMBL/GenBank/DDBJ databases">
        <title>Annotation of the draft genome assembly of Chlorobium ferroxidans DSM 13031.</title>
        <authorList>
            <consortium name="US DOE Joint Genome Institute (JGI-ORNL)"/>
            <person name="Larimer F."/>
            <person name="Land M."/>
            <person name="Hauser L."/>
        </authorList>
    </citation>
    <scope>NUCLEOTIDE SEQUENCE [LARGE SCALE GENOMIC DNA]</scope>
    <source>
        <strain evidence="1 2">DSM 13031</strain>
    </source>
</reference>
<sequence>MTMKEMAQMITIELNGKEEQLPSGSDVNGLLSIIGSDGKNVAVLVNDRSVRPENRSTHLLQEGDRVEILIFAGGG</sequence>
<gene>
    <name evidence="1" type="ORF">CferDRAFT_2146</name>
</gene>
<comment type="caution">
    <text evidence="1">The sequence shown here is derived from an EMBL/GenBank/DDBJ whole genome shotgun (WGS) entry which is preliminary data.</text>
</comment>
<dbReference type="InterPro" id="IPR012675">
    <property type="entry name" value="Beta-grasp_dom_sf"/>
</dbReference>
<dbReference type="CDD" id="cd00565">
    <property type="entry name" value="Ubl_ThiS"/>
    <property type="match status" value="1"/>
</dbReference>
<dbReference type="EMBL" id="AASE01000001">
    <property type="protein sequence ID" value="EAT60139.1"/>
    <property type="molecule type" value="Genomic_DNA"/>
</dbReference>
<organism evidence="1 2">
    <name type="scientific">Chlorobium ferrooxidans DSM 13031</name>
    <dbReference type="NCBI Taxonomy" id="377431"/>
    <lineage>
        <taxon>Bacteria</taxon>
        <taxon>Pseudomonadati</taxon>
        <taxon>Chlorobiota</taxon>
        <taxon>Chlorobiia</taxon>
        <taxon>Chlorobiales</taxon>
        <taxon>Chlorobiaceae</taxon>
        <taxon>Chlorobium/Pelodictyon group</taxon>
        <taxon>Chlorobium</taxon>
    </lineage>
</organism>
<dbReference type="InterPro" id="IPR016155">
    <property type="entry name" value="Mopterin_synth/thiamin_S_b"/>
</dbReference>
<dbReference type="Proteomes" id="UP000004162">
    <property type="component" value="Unassembled WGS sequence"/>
</dbReference>
<dbReference type="Gene3D" id="3.10.20.30">
    <property type="match status" value="1"/>
</dbReference>
<keyword evidence="2" id="KW-1185">Reference proteome</keyword>
<evidence type="ECO:0000313" key="1">
    <source>
        <dbReference type="EMBL" id="EAT60139.1"/>
    </source>
</evidence>
<name>Q0YUW6_9CHLB</name>
<dbReference type="AlphaFoldDB" id="Q0YUW6"/>
<dbReference type="InterPro" id="IPR010035">
    <property type="entry name" value="Thi_S"/>
</dbReference>
<dbReference type="InterPro" id="IPR003749">
    <property type="entry name" value="ThiS/MoaD-like"/>
</dbReference>
<dbReference type="NCBIfam" id="TIGR01683">
    <property type="entry name" value="thiS"/>
    <property type="match status" value="1"/>
</dbReference>
<evidence type="ECO:0000313" key="2">
    <source>
        <dbReference type="Proteomes" id="UP000004162"/>
    </source>
</evidence>
<reference evidence="1 2" key="2">
    <citation type="submission" date="2006-07" db="EMBL/GenBank/DDBJ databases">
        <title>Sequencing of the draft genome and assembly of Chlorobium ferroxidans DSM 13031.</title>
        <authorList>
            <consortium name="US DOE Joint Genome Institute (JGI-PGF)"/>
            <person name="Copeland A."/>
            <person name="Lucas S."/>
            <person name="Lapidus A."/>
            <person name="Barry K."/>
            <person name="Glavina del Rio T."/>
            <person name="Dalin E."/>
            <person name="Tice H."/>
            <person name="Bruce D."/>
            <person name="Pitluck S."/>
            <person name="Richardson P."/>
        </authorList>
    </citation>
    <scope>NUCLEOTIDE SEQUENCE [LARGE SCALE GENOMIC DNA]</scope>
    <source>
        <strain evidence="1 2">DSM 13031</strain>
    </source>
</reference>
<dbReference type="SUPFAM" id="SSF54285">
    <property type="entry name" value="MoaD/ThiS"/>
    <property type="match status" value="1"/>
</dbReference>
<protein>
    <submittedName>
        <fullName evidence="1">Thiamine biosynthesis protein ThiS</fullName>
    </submittedName>
</protein>
<dbReference type="Pfam" id="PF02597">
    <property type="entry name" value="ThiS"/>
    <property type="match status" value="1"/>
</dbReference>